<dbReference type="STRING" id="997296.PB1_00780"/>
<comment type="caution">
    <text evidence="3">The sequence shown here is derived from an EMBL/GenBank/DDBJ whole genome shotgun (WGS) entry which is preliminary data.</text>
</comment>
<dbReference type="EMBL" id="AFEU01000001">
    <property type="protein sequence ID" value="EIJ82322.1"/>
    <property type="molecule type" value="Genomic_DNA"/>
</dbReference>
<dbReference type="Gene3D" id="3.30.420.10">
    <property type="entry name" value="Ribonuclease H-like superfamily/Ribonuclease H"/>
    <property type="match status" value="1"/>
</dbReference>
<dbReference type="PATRIC" id="fig|997296.3.peg.1151"/>
<dbReference type="AlphaFoldDB" id="I3E751"/>
<dbReference type="InterPro" id="IPR012337">
    <property type="entry name" value="RNaseH-like_sf"/>
</dbReference>
<reference evidence="3" key="1">
    <citation type="submission" date="2011-04" db="EMBL/GenBank/DDBJ databases">
        <authorList>
            <person name="Heggeset T.M.B."/>
            <person name="Ellingsen T.E."/>
            <person name="Brautaset T."/>
        </authorList>
    </citation>
    <scope>NUCLEOTIDE SEQUENCE</scope>
    <source>
        <strain evidence="3">PB1</strain>
    </source>
</reference>
<dbReference type="PANTHER" id="PTHR46889">
    <property type="entry name" value="TRANSPOSASE INSF FOR INSERTION SEQUENCE IS3B-RELATED"/>
    <property type="match status" value="1"/>
</dbReference>
<evidence type="ECO:0000259" key="1">
    <source>
        <dbReference type="PROSITE" id="PS50994"/>
    </source>
</evidence>
<dbReference type="InterPro" id="IPR001584">
    <property type="entry name" value="Integrase_cat-core"/>
</dbReference>
<dbReference type="InterPro" id="IPR050900">
    <property type="entry name" value="Transposase_IS3/IS150/IS904"/>
</dbReference>
<dbReference type="GO" id="GO:0015074">
    <property type="term" value="P:DNA integration"/>
    <property type="evidence" value="ECO:0007669"/>
    <property type="project" value="InterPro"/>
</dbReference>
<dbReference type="PANTHER" id="PTHR46889:SF4">
    <property type="entry name" value="TRANSPOSASE INSO FOR INSERTION SEQUENCE ELEMENT IS911B-RELATED"/>
    <property type="match status" value="1"/>
</dbReference>
<proteinExistence type="predicted"/>
<sequence>MLQEALIRRQVHIPQDESVSSIIIRTDNGPQFVSHDFGDFCEQYRIYHERIPTKSPNLNAYIESFHSIIERECYQRDTFEFFEEAYYRIDEFMEFYNNRRYHGSLNYLTPVQFHNLYKDEGYPEEMAISL</sequence>
<dbReference type="PROSITE" id="PS50994">
    <property type="entry name" value="INTEGRASE"/>
    <property type="match status" value="1"/>
</dbReference>
<feature type="domain" description="Integrase catalytic" evidence="1">
    <location>
        <begin position="1"/>
        <end position="118"/>
    </location>
</feature>
<protein>
    <recommendedName>
        <fullName evidence="1">Integrase catalytic domain-containing protein</fullName>
    </recommendedName>
</protein>
<evidence type="ECO:0000313" key="4">
    <source>
        <dbReference type="Proteomes" id="UP000010523"/>
    </source>
</evidence>
<dbReference type="EMBL" id="AFEU01000001">
    <property type="protein sequence ID" value="EIJ81435.1"/>
    <property type="molecule type" value="Genomic_DNA"/>
</dbReference>
<dbReference type="GO" id="GO:0003676">
    <property type="term" value="F:nucleic acid binding"/>
    <property type="evidence" value="ECO:0007669"/>
    <property type="project" value="InterPro"/>
</dbReference>
<dbReference type="eggNOG" id="COG2801">
    <property type="taxonomic scope" value="Bacteria"/>
</dbReference>
<dbReference type="SUPFAM" id="SSF53098">
    <property type="entry name" value="Ribonuclease H-like"/>
    <property type="match status" value="1"/>
</dbReference>
<gene>
    <name evidence="2" type="ORF">PB1_00780</name>
    <name evidence="3" type="ORF">PB1_05320</name>
</gene>
<dbReference type="InterPro" id="IPR036397">
    <property type="entry name" value="RNaseH_sf"/>
</dbReference>
<dbReference type="Proteomes" id="UP000010523">
    <property type="component" value="Unassembled WGS sequence"/>
</dbReference>
<dbReference type="Pfam" id="PF13683">
    <property type="entry name" value="rve_3"/>
    <property type="match status" value="1"/>
</dbReference>
<name>I3E751_BACMT</name>
<evidence type="ECO:0000313" key="3">
    <source>
        <dbReference type="EMBL" id="EIJ82322.1"/>
    </source>
</evidence>
<reference evidence="3 4" key="2">
    <citation type="journal article" date="2012" name="Appl. Environ. Microbiol.">
        <title>Genome Sequence of Thermotolerant Bacillus methanolicus: Features and Regulation Related to Methylotrophy and Production of L-Lysine and L-Glutamate from Methanol.</title>
        <authorList>
            <person name="Heggeset T.M."/>
            <person name="Krog A."/>
            <person name="Balzer S."/>
            <person name="Wentzel A."/>
            <person name="Ellingsen T.E."/>
            <person name="Brautaset T."/>
        </authorList>
    </citation>
    <scope>NUCLEOTIDE SEQUENCE [LARGE SCALE GENOMIC DNA]</scope>
    <source>
        <strain evidence="3 4">PB1</strain>
    </source>
</reference>
<accession>I3E751</accession>
<evidence type="ECO:0000313" key="2">
    <source>
        <dbReference type="EMBL" id="EIJ81435.1"/>
    </source>
</evidence>
<organism evidence="3 4">
    <name type="scientific">Bacillus methanolicus PB1</name>
    <dbReference type="NCBI Taxonomy" id="997296"/>
    <lineage>
        <taxon>Bacteria</taxon>
        <taxon>Bacillati</taxon>
        <taxon>Bacillota</taxon>
        <taxon>Bacilli</taxon>
        <taxon>Bacillales</taxon>
        <taxon>Bacillaceae</taxon>
        <taxon>Bacillus</taxon>
    </lineage>
</organism>
<keyword evidence="4" id="KW-1185">Reference proteome</keyword>